<evidence type="ECO:0000313" key="1">
    <source>
        <dbReference type="EMBL" id="TRO82665.1"/>
    </source>
</evidence>
<dbReference type="PANTHER" id="PTHR38009:SF1">
    <property type="entry name" value="CONSERVED HYPOTHETICAL PHAGE TAIL PROTEIN"/>
    <property type="match status" value="1"/>
</dbReference>
<comment type="caution">
    <text evidence="1">The sequence shown here is derived from an EMBL/GenBank/DDBJ whole genome shotgun (WGS) entry which is preliminary data.</text>
</comment>
<keyword evidence="2" id="KW-1185">Reference proteome</keyword>
<sequence length="145" mass="16318">MAVGARIDPYRGFNFLVEIDGLVVGGFSDVTGLQAEIEVHDYREGGLNQYMHRLAGPVRYPGNLILKRGVTDNLSLWLWHKEVRTGKIQRRNVSILLLDDSRKTVRVWHLDQAWPVKWAGPDLRAEGNTVAVESLELAHSGFSLV</sequence>
<proteinExistence type="predicted"/>
<dbReference type="Proteomes" id="UP000317155">
    <property type="component" value="Unassembled WGS sequence"/>
</dbReference>
<dbReference type="InterPro" id="IPR011747">
    <property type="entry name" value="CHP02241"/>
</dbReference>
<dbReference type="InterPro" id="IPR010667">
    <property type="entry name" value="Phage_T4_Gp19"/>
</dbReference>
<gene>
    <name evidence="1" type="ORF">FL622_05630</name>
</gene>
<dbReference type="AlphaFoldDB" id="A0A550JHH3"/>
<dbReference type="RefSeq" id="WP_092056871.1">
    <property type="nucleotide sequence ID" value="NZ_FOJJ01000023.1"/>
</dbReference>
<dbReference type="OrthoDB" id="9790161at2"/>
<protein>
    <submittedName>
        <fullName evidence="1">Phage tail protein</fullName>
    </submittedName>
</protein>
<dbReference type="PANTHER" id="PTHR38009">
    <property type="entry name" value="CONSERVED HYPOTHETICAL PHAGE TAIL PROTEIN"/>
    <property type="match status" value="1"/>
</dbReference>
<dbReference type="Pfam" id="PF06841">
    <property type="entry name" value="Phage_T4_gp19"/>
    <property type="match status" value="1"/>
</dbReference>
<reference evidence="1 2" key="1">
    <citation type="submission" date="2019-07" db="EMBL/GenBank/DDBJ databases">
        <title>Insights of Desulfuromonas acetexigens electromicrobiology.</title>
        <authorList>
            <person name="Katuri K."/>
            <person name="Sapireddy V."/>
            <person name="Shaw D.R."/>
            <person name="Saikaly P."/>
        </authorList>
    </citation>
    <scope>NUCLEOTIDE SEQUENCE [LARGE SCALE GENOMIC DNA]</scope>
    <source>
        <strain evidence="1 2">2873</strain>
    </source>
</reference>
<dbReference type="GO" id="GO:0005198">
    <property type="term" value="F:structural molecule activity"/>
    <property type="evidence" value="ECO:0007669"/>
    <property type="project" value="InterPro"/>
</dbReference>
<dbReference type="NCBIfam" id="TIGR02241">
    <property type="entry name" value="conserved hypothetical phage tail region protein"/>
    <property type="match status" value="1"/>
</dbReference>
<organism evidence="1 2">
    <name type="scientific">Trichloromonas acetexigens</name>
    <dbReference type="NCBI Taxonomy" id="38815"/>
    <lineage>
        <taxon>Bacteria</taxon>
        <taxon>Pseudomonadati</taxon>
        <taxon>Thermodesulfobacteriota</taxon>
        <taxon>Desulfuromonadia</taxon>
        <taxon>Desulfuromonadales</taxon>
        <taxon>Trichloromonadaceae</taxon>
        <taxon>Trichloromonas</taxon>
    </lineage>
</organism>
<accession>A0A550JHH3</accession>
<name>A0A550JHH3_9BACT</name>
<dbReference type="EMBL" id="VJVV01000003">
    <property type="protein sequence ID" value="TRO82665.1"/>
    <property type="molecule type" value="Genomic_DNA"/>
</dbReference>
<evidence type="ECO:0000313" key="2">
    <source>
        <dbReference type="Proteomes" id="UP000317155"/>
    </source>
</evidence>